<keyword evidence="3" id="KW-1185">Reference proteome</keyword>
<feature type="transmembrane region" description="Helical" evidence="1">
    <location>
        <begin position="82"/>
        <end position="103"/>
    </location>
</feature>
<feature type="transmembrane region" description="Helical" evidence="1">
    <location>
        <begin position="52"/>
        <end position="75"/>
    </location>
</feature>
<evidence type="ECO:0000256" key="1">
    <source>
        <dbReference type="SAM" id="Phobius"/>
    </source>
</evidence>
<feature type="transmembrane region" description="Helical" evidence="1">
    <location>
        <begin position="123"/>
        <end position="143"/>
    </location>
</feature>
<feature type="transmembrane region" description="Helical" evidence="1">
    <location>
        <begin position="17"/>
        <end position="40"/>
    </location>
</feature>
<organism evidence="2 3">
    <name type="scientific">Amycolatopsis carbonis</name>
    <dbReference type="NCBI Taxonomy" id="715471"/>
    <lineage>
        <taxon>Bacteria</taxon>
        <taxon>Bacillati</taxon>
        <taxon>Actinomycetota</taxon>
        <taxon>Actinomycetes</taxon>
        <taxon>Pseudonocardiales</taxon>
        <taxon>Pseudonocardiaceae</taxon>
        <taxon>Amycolatopsis</taxon>
    </lineage>
</organism>
<dbReference type="EMBL" id="CP127294">
    <property type="protein sequence ID" value="WIX83952.1"/>
    <property type="molecule type" value="Genomic_DNA"/>
</dbReference>
<feature type="transmembrane region" description="Helical" evidence="1">
    <location>
        <begin position="164"/>
        <end position="190"/>
    </location>
</feature>
<protein>
    <submittedName>
        <fullName evidence="2">Uncharacterized protein</fullName>
    </submittedName>
</protein>
<dbReference type="AlphaFoldDB" id="A0A9Y2N2E3"/>
<feature type="transmembrane region" description="Helical" evidence="1">
    <location>
        <begin position="270"/>
        <end position="293"/>
    </location>
</feature>
<dbReference type="Proteomes" id="UP001236014">
    <property type="component" value="Chromosome"/>
</dbReference>
<dbReference type="RefSeq" id="WP_285974489.1">
    <property type="nucleotide sequence ID" value="NZ_CP127294.1"/>
</dbReference>
<name>A0A9Y2N2E3_9PSEU</name>
<keyword evidence="1" id="KW-0472">Membrane</keyword>
<feature type="transmembrane region" description="Helical" evidence="1">
    <location>
        <begin position="241"/>
        <end position="264"/>
    </location>
</feature>
<proteinExistence type="predicted"/>
<reference evidence="2 3" key="1">
    <citation type="submission" date="2023-06" db="EMBL/GenBank/DDBJ databases">
        <authorList>
            <person name="Oyuntsetseg B."/>
            <person name="Kim S.B."/>
        </authorList>
    </citation>
    <scope>NUCLEOTIDE SEQUENCE [LARGE SCALE GENOMIC DNA]</scope>
    <source>
        <strain evidence="2 3">2-15</strain>
    </source>
</reference>
<evidence type="ECO:0000313" key="3">
    <source>
        <dbReference type="Proteomes" id="UP001236014"/>
    </source>
</evidence>
<keyword evidence="1" id="KW-0812">Transmembrane</keyword>
<sequence>MDAVSRIWRDGRRAERVAYVVGAVLFASGVVNAVVLLASGGTWVGPVSLRKAVTFGLSFGLTLASVAWATSYLTLRPRARAGLLGAFLAACVAEVLLVTMQAWRGVPSHFNFETGFDTVVSMSLAAGGGVIVVTALGFTAAAFRSPGTLLSGKLLSGKPAPSMLVAVRFGLLVLMVALATGAVMIARGVVEARGGSPELAYTSAGSLKPLHAVAMHAILVLPGLAWLLRFTALPERARLRVVWLAVAADAVLTAVIGIEAFAGIPPFAAPWFLLALSASASLVLAGTVVFSLIRGKSSAGYFSASNP</sequence>
<accession>A0A9Y2N2E3</accession>
<gene>
    <name evidence="2" type="ORF">QRX50_17480</name>
</gene>
<dbReference type="KEGG" id="acab:QRX50_17480"/>
<keyword evidence="1" id="KW-1133">Transmembrane helix</keyword>
<feature type="transmembrane region" description="Helical" evidence="1">
    <location>
        <begin position="210"/>
        <end position="229"/>
    </location>
</feature>
<evidence type="ECO:0000313" key="2">
    <source>
        <dbReference type="EMBL" id="WIX83952.1"/>
    </source>
</evidence>